<keyword evidence="7" id="KW-1185">Reference proteome</keyword>
<dbReference type="OrthoDB" id="5092895at2759"/>
<dbReference type="AlphaFoldDB" id="A0A9P8VNZ1"/>
<gene>
    <name evidence="6" type="ORF">B0T10DRAFT_524501</name>
</gene>
<organism evidence="6 7">
    <name type="scientific">Thelonectria olida</name>
    <dbReference type="NCBI Taxonomy" id="1576542"/>
    <lineage>
        <taxon>Eukaryota</taxon>
        <taxon>Fungi</taxon>
        <taxon>Dikarya</taxon>
        <taxon>Ascomycota</taxon>
        <taxon>Pezizomycotina</taxon>
        <taxon>Sordariomycetes</taxon>
        <taxon>Hypocreomycetidae</taxon>
        <taxon>Hypocreales</taxon>
        <taxon>Nectriaceae</taxon>
        <taxon>Thelonectria</taxon>
    </lineage>
</organism>
<keyword evidence="2 5" id="KW-0812">Transmembrane</keyword>
<comment type="caution">
    <text evidence="6">The sequence shown here is derived from an EMBL/GenBank/DDBJ whole genome shotgun (WGS) entry which is preliminary data.</text>
</comment>
<feature type="transmembrane region" description="Helical" evidence="5">
    <location>
        <begin position="170"/>
        <end position="190"/>
    </location>
</feature>
<feature type="transmembrane region" description="Helical" evidence="5">
    <location>
        <begin position="268"/>
        <end position="287"/>
    </location>
</feature>
<feature type="transmembrane region" description="Helical" evidence="5">
    <location>
        <begin position="6"/>
        <end position="27"/>
    </location>
</feature>
<dbReference type="InterPro" id="IPR008521">
    <property type="entry name" value="Mg_trans_NIPA"/>
</dbReference>
<protein>
    <submittedName>
        <fullName evidence="6">Magnesium transporter</fullName>
    </submittedName>
</protein>
<accession>A0A9P8VNZ1</accession>
<feature type="transmembrane region" description="Helical" evidence="5">
    <location>
        <begin position="102"/>
        <end position="122"/>
    </location>
</feature>
<dbReference type="GO" id="GO:0015095">
    <property type="term" value="F:magnesium ion transmembrane transporter activity"/>
    <property type="evidence" value="ECO:0007669"/>
    <property type="project" value="InterPro"/>
</dbReference>
<evidence type="ECO:0000313" key="7">
    <source>
        <dbReference type="Proteomes" id="UP000777438"/>
    </source>
</evidence>
<proteinExistence type="predicted"/>
<dbReference type="SUPFAM" id="SSF103481">
    <property type="entry name" value="Multidrug resistance efflux transporter EmrE"/>
    <property type="match status" value="1"/>
</dbReference>
<dbReference type="InterPro" id="IPR037185">
    <property type="entry name" value="EmrE-like"/>
</dbReference>
<evidence type="ECO:0000256" key="3">
    <source>
        <dbReference type="ARBA" id="ARBA00022989"/>
    </source>
</evidence>
<evidence type="ECO:0000256" key="5">
    <source>
        <dbReference type="SAM" id="Phobius"/>
    </source>
</evidence>
<evidence type="ECO:0000313" key="6">
    <source>
        <dbReference type="EMBL" id="KAH6867342.1"/>
    </source>
</evidence>
<evidence type="ECO:0000256" key="4">
    <source>
        <dbReference type="ARBA" id="ARBA00023136"/>
    </source>
</evidence>
<comment type="subcellular location">
    <subcellularLocation>
        <location evidence="1">Membrane</location>
        <topology evidence="1">Multi-pass membrane protein</topology>
    </subcellularLocation>
</comment>
<feature type="transmembrane region" description="Helical" evidence="5">
    <location>
        <begin position="210"/>
        <end position="230"/>
    </location>
</feature>
<sequence>MPVEEQYIGLALATGSSISIGISFIVTKKGLAHAEEQDGHYLSCLKSPIWWTGTIILAIGEIGNFAAYAFAPAILVTPLGAISVITGALLGSYFLQEKLGVLGKLGSFTCLMGALLIVLHTPPNENIETIDQFLDYAIQPGFLLYTLFVVGFTVTMIYKIAPTYGKKSPLVYVSICSAVGSVSVMSTKAFGMALKLTFAGENQFTHPVTYILMISMAACILTQMSYFNQALSIFPSNIVNPLYYVFFTTATLCASVSLFGGINTSGTVESLSLFCGLLLNFAGVYLLNMSRFDPPVH</sequence>
<dbReference type="PANTHER" id="PTHR12570:SF85">
    <property type="entry name" value="DUF803 DOMAIN MEMBRANE PROTEIN (AFU_ORTHOLOGUE AFUA_1G15880)"/>
    <property type="match status" value="1"/>
</dbReference>
<feature type="transmembrane region" description="Helical" evidence="5">
    <location>
        <begin position="142"/>
        <end position="158"/>
    </location>
</feature>
<evidence type="ECO:0000256" key="2">
    <source>
        <dbReference type="ARBA" id="ARBA00022692"/>
    </source>
</evidence>
<feature type="transmembrane region" description="Helical" evidence="5">
    <location>
        <begin position="242"/>
        <end position="262"/>
    </location>
</feature>
<reference evidence="6 7" key="1">
    <citation type="journal article" date="2021" name="Nat. Commun.">
        <title>Genetic determinants of endophytism in the Arabidopsis root mycobiome.</title>
        <authorList>
            <person name="Mesny F."/>
            <person name="Miyauchi S."/>
            <person name="Thiergart T."/>
            <person name="Pickel B."/>
            <person name="Atanasova L."/>
            <person name="Karlsson M."/>
            <person name="Huettel B."/>
            <person name="Barry K.W."/>
            <person name="Haridas S."/>
            <person name="Chen C."/>
            <person name="Bauer D."/>
            <person name="Andreopoulos W."/>
            <person name="Pangilinan J."/>
            <person name="LaButti K."/>
            <person name="Riley R."/>
            <person name="Lipzen A."/>
            <person name="Clum A."/>
            <person name="Drula E."/>
            <person name="Henrissat B."/>
            <person name="Kohler A."/>
            <person name="Grigoriev I.V."/>
            <person name="Martin F.M."/>
            <person name="Hacquard S."/>
        </authorList>
    </citation>
    <scope>NUCLEOTIDE SEQUENCE [LARGE SCALE GENOMIC DNA]</scope>
    <source>
        <strain evidence="6 7">MPI-CAGE-CH-0241</strain>
    </source>
</reference>
<keyword evidence="4 5" id="KW-0472">Membrane</keyword>
<name>A0A9P8VNZ1_9HYPO</name>
<evidence type="ECO:0000256" key="1">
    <source>
        <dbReference type="ARBA" id="ARBA00004141"/>
    </source>
</evidence>
<dbReference type="Pfam" id="PF05653">
    <property type="entry name" value="Mg_trans_NIPA"/>
    <property type="match status" value="1"/>
</dbReference>
<dbReference type="PANTHER" id="PTHR12570">
    <property type="match status" value="1"/>
</dbReference>
<dbReference type="EMBL" id="JAGPYM010000108">
    <property type="protein sequence ID" value="KAH6867342.1"/>
    <property type="molecule type" value="Genomic_DNA"/>
</dbReference>
<feature type="transmembrane region" description="Helical" evidence="5">
    <location>
        <begin position="73"/>
        <end position="95"/>
    </location>
</feature>
<dbReference type="Proteomes" id="UP000777438">
    <property type="component" value="Unassembled WGS sequence"/>
</dbReference>
<dbReference type="GO" id="GO:0016020">
    <property type="term" value="C:membrane"/>
    <property type="evidence" value="ECO:0007669"/>
    <property type="project" value="UniProtKB-SubCell"/>
</dbReference>
<keyword evidence="3 5" id="KW-1133">Transmembrane helix</keyword>